<dbReference type="PANTHER" id="PTHR39465">
    <property type="entry name" value="DNA LIGASE D, 3'-PHOSPHOESTERASE DOMAIN"/>
    <property type="match status" value="1"/>
</dbReference>
<sequence length="201" mass="22206">MKFFRSFAVEEQPQSRSPVASTWAAPTEAHCRFRPPTAHMPSFVVQKHAARRLHYDFRLEVEGVLKSWAVTRGPSLVAGEKRLAIEVEDHLLSYGNFEGLIPPGSYGAGAVLLWDRGTWEPEGDAVADLTAGSLRFRLRGTKLTGGWRLMRMAPRGRQVSWLLIKADDEAARPPSAPDILEDCPLSVVSDRSIEALAADSL</sequence>
<accession>A0ABU7T6L6</accession>
<dbReference type="Pfam" id="PF13298">
    <property type="entry name" value="LigD_N"/>
    <property type="match status" value="1"/>
</dbReference>
<name>A0ABU7T6L6_9HYPH</name>
<dbReference type="NCBIfam" id="TIGR02777">
    <property type="entry name" value="LigD_PE_dom"/>
    <property type="match status" value="1"/>
</dbReference>
<evidence type="ECO:0000313" key="3">
    <source>
        <dbReference type="Proteomes" id="UP001349262"/>
    </source>
</evidence>
<evidence type="ECO:0000313" key="2">
    <source>
        <dbReference type="EMBL" id="MEE7456199.1"/>
    </source>
</evidence>
<dbReference type="InterPro" id="IPR014144">
    <property type="entry name" value="LigD_PE_domain"/>
</dbReference>
<dbReference type="EMBL" id="MLBY01000003">
    <property type="protein sequence ID" value="MEE7456199.1"/>
    <property type="molecule type" value="Genomic_DNA"/>
</dbReference>
<proteinExistence type="predicted"/>
<protein>
    <recommendedName>
        <fullName evidence="1">DNA ligase D 3'-phosphoesterase domain-containing protein</fullName>
    </recommendedName>
</protein>
<dbReference type="PANTHER" id="PTHR39465:SF1">
    <property type="entry name" value="DNA LIGASE D 3'-PHOSPHOESTERASE DOMAIN-CONTAINING PROTEIN"/>
    <property type="match status" value="1"/>
</dbReference>
<reference evidence="2 3" key="1">
    <citation type="journal article" date="2012" name="Genet. Mol. Biol.">
        <title>Analysis of 16S rRNA and mxaF genes revealing insights into Methylobacterium niche-specific plant association.</title>
        <authorList>
            <person name="Dourado M.N."/>
            <person name="Andreote F.D."/>
            <person name="Dini-Andreote F."/>
            <person name="Conti R."/>
            <person name="Araujo J.M."/>
            <person name="Araujo W.L."/>
        </authorList>
    </citation>
    <scope>NUCLEOTIDE SEQUENCE [LARGE SCALE GENOMIC DNA]</scope>
    <source>
        <strain evidence="2 3">SR1.6/4</strain>
    </source>
</reference>
<organism evidence="2 3">
    <name type="scientific">Methylobacterium radiotolerans</name>
    <dbReference type="NCBI Taxonomy" id="31998"/>
    <lineage>
        <taxon>Bacteria</taxon>
        <taxon>Pseudomonadati</taxon>
        <taxon>Pseudomonadota</taxon>
        <taxon>Alphaproteobacteria</taxon>
        <taxon>Hyphomicrobiales</taxon>
        <taxon>Methylobacteriaceae</taxon>
        <taxon>Methylobacterium</taxon>
    </lineage>
</organism>
<keyword evidence="3" id="KW-1185">Reference proteome</keyword>
<comment type="caution">
    <text evidence="2">The sequence shown here is derived from an EMBL/GenBank/DDBJ whole genome shotgun (WGS) entry which is preliminary data.</text>
</comment>
<feature type="domain" description="DNA ligase D 3'-phosphoesterase" evidence="1">
    <location>
        <begin position="46"/>
        <end position="151"/>
    </location>
</feature>
<gene>
    <name evidence="2" type="ORF">MRSR164_05130</name>
</gene>
<dbReference type="Proteomes" id="UP001349262">
    <property type="component" value="Unassembled WGS sequence"/>
</dbReference>
<evidence type="ECO:0000259" key="1">
    <source>
        <dbReference type="Pfam" id="PF13298"/>
    </source>
</evidence>